<dbReference type="EMBL" id="CAJNOC010000784">
    <property type="protein sequence ID" value="CAF0802710.1"/>
    <property type="molecule type" value="Genomic_DNA"/>
</dbReference>
<keyword evidence="2" id="KW-1185">Reference proteome</keyword>
<reference evidence="1" key="1">
    <citation type="submission" date="2021-02" db="EMBL/GenBank/DDBJ databases">
        <authorList>
            <person name="Nowell W R."/>
        </authorList>
    </citation>
    <scope>NUCLEOTIDE SEQUENCE</scope>
    <source>
        <strain evidence="1">Ploen Becks lab</strain>
    </source>
</reference>
<evidence type="ECO:0000313" key="1">
    <source>
        <dbReference type="EMBL" id="CAF0802710.1"/>
    </source>
</evidence>
<proteinExistence type="predicted"/>
<sequence length="293" mass="33682">MSFFVTLPSNSSMDLYPNNCLSEFAVQFTYKHSWSLEVGKLVIDLLNEIDYDSSSLLYHDGENIISFTHRLKGEIWNYYIKKEYNRRYDQSSPYQRGYGLGGIFRNIFRWVMPLVREHAFPIAKSVGKELFRTASNVAQDALNGNDPKESVIQRLKESIKNISDKFHQGEGLILKPGLSINRRKRKSVSKKKSKKLFLTPSTNTSIVLATIIYNADTVAPVNNFIHSLFSQVELSFNGQSLENSNNVYPYKAYLTDLLNYGQDSKNSYLQSQLFYKDDAIQMDNIKFLLTNAE</sequence>
<name>A0A813SMD2_9BILA</name>
<organism evidence="1 2">
    <name type="scientific">Brachionus calyciflorus</name>
    <dbReference type="NCBI Taxonomy" id="104777"/>
    <lineage>
        <taxon>Eukaryota</taxon>
        <taxon>Metazoa</taxon>
        <taxon>Spiralia</taxon>
        <taxon>Gnathifera</taxon>
        <taxon>Rotifera</taxon>
        <taxon>Eurotatoria</taxon>
        <taxon>Monogononta</taxon>
        <taxon>Pseudotrocha</taxon>
        <taxon>Ploima</taxon>
        <taxon>Brachionidae</taxon>
        <taxon>Brachionus</taxon>
    </lineage>
</organism>
<gene>
    <name evidence="1" type="ORF">OXX778_LOCUS6555</name>
</gene>
<dbReference type="AlphaFoldDB" id="A0A813SMD2"/>
<protein>
    <submittedName>
        <fullName evidence="1">Uncharacterized protein</fullName>
    </submittedName>
</protein>
<comment type="caution">
    <text evidence="1">The sequence shown here is derived from an EMBL/GenBank/DDBJ whole genome shotgun (WGS) entry which is preliminary data.</text>
</comment>
<dbReference type="Proteomes" id="UP000663879">
    <property type="component" value="Unassembled WGS sequence"/>
</dbReference>
<accession>A0A813SMD2</accession>
<evidence type="ECO:0000313" key="2">
    <source>
        <dbReference type="Proteomes" id="UP000663879"/>
    </source>
</evidence>